<evidence type="ECO:0000256" key="10">
    <source>
        <dbReference type="ARBA" id="ARBA00023136"/>
    </source>
</evidence>
<dbReference type="PROSITE" id="PS50283">
    <property type="entry name" value="NA_SOLUT_SYMP_3"/>
    <property type="match status" value="1"/>
</dbReference>
<dbReference type="Pfam" id="PF00474">
    <property type="entry name" value="SSF"/>
    <property type="match status" value="1"/>
</dbReference>
<evidence type="ECO:0000256" key="14">
    <source>
        <dbReference type="SAM" id="SignalP"/>
    </source>
</evidence>
<feature type="transmembrane region" description="Helical" evidence="13">
    <location>
        <begin position="247"/>
        <end position="265"/>
    </location>
</feature>
<evidence type="ECO:0000256" key="3">
    <source>
        <dbReference type="ARBA" id="ARBA00022448"/>
    </source>
</evidence>
<keyword evidence="5 13" id="KW-0812">Transmembrane</keyword>
<keyword evidence="8" id="KW-0915">Sodium</keyword>
<dbReference type="InterPro" id="IPR050277">
    <property type="entry name" value="Sodium:Solute_Symporter"/>
</dbReference>
<feature type="transmembrane region" description="Helical" evidence="13">
    <location>
        <begin position="220"/>
        <end position="240"/>
    </location>
</feature>
<dbReference type="KEGG" id="mis:MICPUN_58242"/>
<evidence type="ECO:0000256" key="11">
    <source>
        <dbReference type="ARBA" id="ARBA00023201"/>
    </source>
</evidence>
<dbReference type="OrthoDB" id="6132759at2759"/>
<keyword evidence="11" id="KW-0739">Sodium transport</keyword>
<feature type="transmembrane region" description="Helical" evidence="13">
    <location>
        <begin position="408"/>
        <end position="432"/>
    </location>
</feature>
<dbReference type="GeneID" id="8242846"/>
<feature type="transmembrane region" description="Helical" evidence="13">
    <location>
        <begin position="101"/>
        <end position="122"/>
    </location>
</feature>
<gene>
    <name evidence="15" type="ORF">MICPUN_58242</name>
</gene>
<dbReference type="InParanoid" id="C1E525"/>
<protein>
    <submittedName>
        <fullName evidence="15">Solute:Sodium symporter family</fullName>
    </submittedName>
</protein>
<keyword evidence="6" id="KW-0769">Symport</keyword>
<evidence type="ECO:0000256" key="8">
    <source>
        <dbReference type="ARBA" id="ARBA00023053"/>
    </source>
</evidence>
<dbReference type="STRING" id="296587.C1E525"/>
<sequence>MSRYTMYALMLGAAVALAVTGGADAACMSQKDNDDFFAGLAGAPIPLANSCCQMDVCAIPCPAAHPKPASGFGVGIGIMIAFFCAIGLGAFYFVGGKAENFFVAGRSLPLFVVTLTLASQSIDSNALLGNADLSYKYHFYDGAVLPIGLGLSLILNGIFLAHKVNEELVLTLPDIYGKKYGKAVEIVTSICTCCSFLCLLAGNLVGMSVILAYIFDISEVGAVFLSGIICLAYTACGGLFSVAYTDVVQAAIGMIGCLSVAYWLINNAKEEAPPPSIGMPKTAAYTTVTSGTVANQDIGFYVYPDDATAAMYDGVDCEFTAGAKCYNAAKWCPSEDNCVADNAAYPIGDKRIFENQMTDPAALTPFPNAIFFNWATIFVLGFGNLAALDFQARCMAAKTPLQARIGCILGGLLTFFVGIPFAYLGAITRYYYGPDSKYAEFEADTCSTILDLPTCAAWKPDPQAFIKLLTTEPPAFLGGWGLLGIVAASMSTSDGAILALGTVFSHNVVRHFVEFDDKKLLMISRIATIPFAFIAMIIASAYKSDHPSGATGYLLIVAFDIVLAGCIVPLFAAFYWPFGKPSPAAALIAVVGGTLLRVILEFSLPKDGWLLLPFAKKEFYDYGVPVKDEGTLYPTWFDVPADEKWTPSSCPQTRFEDYTGVDSLASPLFSLVLFLLVSGIEKMKGSPLLDFGDWSEPYNKKINEDNAAPLTKA</sequence>
<evidence type="ECO:0000256" key="7">
    <source>
        <dbReference type="ARBA" id="ARBA00022989"/>
    </source>
</evidence>
<keyword evidence="16" id="KW-1185">Reference proteome</keyword>
<dbReference type="InterPro" id="IPR038377">
    <property type="entry name" value="Na/Glc_symporter_sf"/>
</dbReference>
<feature type="transmembrane region" description="Helical" evidence="13">
    <location>
        <begin position="369"/>
        <end position="388"/>
    </location>
</feature>
<dbReference type="Proteomes" id="UP000002009">
    <property type="component" value="Chromosome 4"/>
</dbReference>
<feature type="transmembrane region" description="Helical" evidence="13">
    <location>
        <begin position="583"/>
        <end position="600"/>
    </location>
</feature>
<evidence type="ECO:0000256" key="2">
    <source>
        <dbReference type="ARBA" id="ARBA00006434"/>
    </source>
</evidence>
<keyword evidence="7 13" id="KW-1133">Transmembrane helix</keyword>
<dbReference type="PANTHER" id="PTHR48086">
    <property type="entry name" value="SODIUM/PROLINE SYMPORTER-RELATED"/>
    <property type="match status" value="1"/>
</dbReference>
<dbReference type="GO" id="GO:0015293">
    <property type="term" value="F:symporter activity"/>
    <property type="evidence" value="ECO:0007669"/>
    <property type="project" value="UniProtKB-KW"/>
</dbReference>
<dbReference type="PANTHER" id="PTHR48086:SF3">
    <property type="entry name" value="SODIUM_PROLINE SYMPORTER"/>
    <property type="match status" value="1"/>
</dbReference>
<evidence type="ECO:0000256" key="13">
    <source>
        <dbReference type="SAM" id="Phobius"/>
    </source>
</evidence>
<reference evidence="15 16" key="1">
    <citation type="journal article" date="2009" name="Science">
        <title>Green evolution and dynamic adaptations revealed by genomes of the marine picoeukaryotes Micromonas.</title>
        <authorList>
            <person name="Worden A.Z."/>
            <person name="Lee J.H."/>
            <person name="Mock T."/>
            <person name="Rouze P."/>
            <person name="Simmons M.P."/>
            <person name="Aerts A.L."/>
            <person name="Allen A.E."/>
            <person name="Cuvelier M.L."/>
            <person name="Derelle E."/>
            <person name="Everett M.V."/>
            <person name="Foulon E."/>
            <person name="Grimwood J."/>
            <person name="Gundlach H."/>
            <person name="Henrissat B."/>
            <person name="Napoli C."/>
            <person name="McDonald S.M."/>
            <person name="Parker M.S."/>
            <person name="Rombauts S."/>
            <person name="Salamov A."/>
            <person name="Von Dassow P."/>
            <person name="Badger J.H."/>
            <person name="Coutinho P.M."/>
            <person name="Demir E."/>
            <person name="Dubchak I."/>
            <person name="Gentemann C."/>
            <person name="Eikrem W."/>
            <person name="Gready J.E."/>
            <person name="John U."/>
            <person name="Lanier W."/>
            <person name="Lindquist E.A."/>
            <person name="Lucas S."/>
            <person name="Mayer K.F."/>
            <person name="Moreau H."/>
            <person name="Not F."/>
            <person name="Otillar R."/>
            <person name="Panaud O."/>
            <person name="Pangilinan J."/>
            <person name="Paulsen I."/>
            <person name="Piegu B."/>
            <person name="Poliakov A."/>
            <person name="Robbens S."/>
            <person name="Schmutz J."/>
            <person name="Toulza E."/>
            <person name="Wyss T."/>
            <person name="Zelensky A."/>
            <person name="Zhou K."/>
            <person name="Armbrust E.V."/>
            <person name="Bhattacharya D."/>
            <person name="Goodenough U.W."/>
            <person name="Van de Peer Y."/>
            <person name="Grigoriev I.V."/>
        </authorList>
    </citation>
    <scope>NUCLEOTIDE SEQUENCE [LARGE SCALE GENOMIC DNA]</scope>
    <source>
        <strain evidence="16">RCC299 / NOUM17</strain>
    </source>
</reference>
<evidence type="ECO:0000256" key="9">
    <source>
        <dbReference type="ARBA" id="ARBA00023065"/>
    </source>
</evidence>
<evidence type="ECO:0000256" key="4">
    <source>
        <dbReference type="ARBA" id="ARBA00022475"/>
    </source>
</evidence>
<comment type="subcellular location">
    <subcellularLocation>
        <location evidence="1">Cell membrane</location>
        <topology evidence="1">Multi-pass membrane protein</topology>
    </subcellularLocation>
</comment>
<evidence type="ECO:0000256" key="6">
    <source>
        <dbReference type="ARBA" id="ARBA00022847"/>
    </source>
</evidence>
<dbReference type="InterPro" id="IPR001734">
    <property type="entry name" value="Na/solute_symporter"/>
</dbReference>
<evidence type="ECO:0000256" key="5">
    <source>
        <dbReference type="ARBA" id="ARBA00022692"/>
    </source>
</evidence>
<feature type="chain" id="PRO_5002906575" evidence="14">
    <location>
        <begin position="26"/>
        <end position="713"/>
    </location>
</feature>
<dbReference type="eggNOG" id="KOG3761">
    <property type="taxonomic scope" value="Eukaryota"/>
</dbReference>
<dbReference type="GO" id="GO:0006814">
    <property type="term" value="P:sodium ion transport"/>
    <property type="evidence" value="ECO:0007669"/>
    <property type="project" value="UniProtKB-KW"/>
</dbReference>
<feature type="transmembrane region" description="Helical" evidence="13">
    <location>
        <begin position="554"/>
        <end position="576"/>
    </location>
</feature>
<evidence type="ECO:0000256" key="1">
    <source>
        <dbReference type="ARBA" id="ARBA00004651"/>
    </source>
</evidence>
<dbReference type="RefSeq" id="XP_002501560.1">
    <property type="nucleotide sequence ID" value="XM_002501514.1"/>
</dbReference>
<accession>C1E525</accession>
<feature type="transmembrane region" description="Helical" evidence="13">
    <location>
        <begin position="72"/>
        <end position="94"/>
    </location>
</feature>
<feature type="transmembrane region" description="Helical" evidence="13">
    <location>
        <begin position="664"/>
        <end position="680"/>
    </location>
</feature>
<feature type="transmembrane region" description="Helical" evidence="13">
    <location>
        <begin position="477"/>
        <end position="500"/>
    </location>
</feature>
<keyword evidence="10 13" id="KW-0472">Membrane</keyword>
<keyword evidence="14" id="KW-0732">Signal</keyword>
<comment type="similarity">
    <text evidence="2 12">Belongs to the sodium:solute symporter (SSF) (TC 2.A.21) family.</text>
</comment>
<dbReference type="Gene3D" id="1.20.1730.10">
    <property type="entry name" value="Sodium/glucose cotransporter"/>
    <property type="match status" value="1"/>
</dbReference>
<feature type="transmembrane region" description="Helical" evidence="13">
    <location>
        <begin position="142"/>
        <end position="162"/>
    </location>
</feature>
<dbReference type="EMBL" id="CP001325">
    <property type="protein sequence ID" value="ACO62818.1"/>
    <property type="molecule type" value="Genomic_DNA"/>
</dbReference>
<evidence type="ECO:0000256" key="12">
    <source>
        <dbReference type="RuleBase" id="RU362091"/>
    </source>
</evidence>
<keyword evidence="3" id="KW-0813">Transport</keyword>
<dbReference type="AlphaFoldDB" id="C1E525"/>
<feature type="signal peptide" evidence="14">
    <location>
        <begin position="1"/>
        <end position="25"/>
    </location>
</feature>
<dbReference type="GO" id="GO:0005886">
    <property type="term" value="C:plasma membrane"/>
    <property type="evidence" value="ECO:0007669"/>
    <property type="project" value="UniProtKB-SubCell"/>
</dbReference>
<evidence type="ECO:0000313" key="15">
    <source>
        <dbReference type="EMBL" id="ACO62818.1"/>
    </source>
</evidence>
<proteinExistence type="inferred from homology"/>
<evidence type="ECO:0000313" key="16">
    <source>
        <dbReference type="Proteomes" id="UP000002009"/>
    </source>
</evidence>
<dbReference type="OMA" id="ARCMASK"/>
<feature type="transmembrane region" description="Helical" evidence="13">
    <location>
        <begin position="520"/>
        <end position="542"/>
    </location>
</feature>
<keyword evidence="9" id="KW-0406">Ion transport</keyword>
<name>C1E525_MICCC</name>
<organism evidence="15 16">
    <name type="scientific">Micromonas commoda (strain RCC299 / NOUM17 / CCMP2709)</name>
    <name type="common">Picoplanktonic green alga</name>
    <dbReference type="NCBI Taxonomy" id="296587"/>
    <lineage>
        <taxon>Eukaryota</taxon>
        <taxon>Viridiplantae</taxon>
        <taxon>Chlorophyta</taxon>
        <taxon>Mamiellophyceae</taxon>
        <taxon>Mamiellales</taxon>
        <taxon>Mamiellaceae</taxon>
        <taxon>Micromonas</taxon>
    </lineage>
</organism>
<feature type="transmembrane region" description="Helical" evidence="13">
    <location>
        <begin position="183"/>
        <end position="214"/>
    </location>
</feature>
<keyword evidence="4" id="KW-1003">Cell membrane</keyword>